<dbReference type="GO" id="GO:0035556">
    <property type="term" value="P:intracellular signal transduction"/>
    <property type="evidence" value="ECO:0007669"/>
    <property type="project" value="TreeGrafter"/>
</dbReference>
<feature type="non-terminal residue" evidence="8">
    <location>
        <position position="429"/>
    </location>
</feature>
<keyword evidence="3" id="KW-0547">Nucleotide-binding</keyword>
<sequence length="429" mass="47951">TQSGGDLKMENIMLDGTREHIKIVERKICDSYRDCNMLNTHCGSPEYAAPELFIVGQKYGPEVDLWSLGVVLYGMVTGSLPFLTPKDKELTTSDKRRHLVSQINRGLTSYQSKALIGCSSDLKNLIAGLLVPNVRKRLSLREIKFHPWVLGPKKLKNVDFEFKQLTEIQRNSIVKRVAGVLNTDPSKVETELSVNKFGTAGGIYNVMAHLQLLVSRDNSHMMLPSQSSARIESVRSQTAGLTRLYPMPRLQRAQSATQSEYSPKKQLRQKSIQQIQPTKHHTVNVGFSGAHVDDQVKGVTRHNAKSGTPLKYILDNRSKKSNQQPADEHRTETQHRNSSAQLQGYTTRLLRDRPNSYNLTVSSAVRTVKPACKLRTAVTNSSVTSTSSGSNDLVHISHRVKKQSYVMSSKTNPGFDVRLLNHSVVKNKP</sequence>
<gene>
    <name evidence="8" type="ORF">L9F63_019335</name>
</gene>
<evidence type="ECO:0000313" key="9">
    <source>
        <dbReference type="Proteomes" id="UP001233999"/>
    </source>
</evidence>
<dbReference type="Gene3D" id="1.10.510.10">
    <property type="entry name" value="Transferase(Phosphotransferase) domain 1"/>
    <property type="match status" value="1"/>
</dbReference>
<evidence type="ECO:0000313" key="8">
    <source>
        <dbReference type="EMBL" id="KAJ9587147.1"/>
    </source>
</evidence>
<feature type="region of interest" description="Disordered" evidence="6">
    <location>
        <begin position="246"/>
        <end position="342"/>
    </location>
</feature>
<dbReference type="Pfam" id="PF00069">
    <property type="entry name" value="Pkinase"/>
    <property type="match status" value="1"/>
</dbReference>
<evidence type="ECO:0000256" key="1">
    <source>
        <dbReference type="ARBA" id="ARBA00022527"/>
    </source>
</evidence>
<reference evidence="8" key="1">
    <citation type="journal article" date="2023" name="IScience">
        <title>Live-bearing cockroach genome reveals convergent evolutionary mechanisms linked to viviparity in insects and beyond.</title>
        <authorList>
            <person name="Fouks B."/>
            <person name="Harrison M.C."/>
            <person name="Mikhailova A.A."/>
            <person name="Marchal E."/>
            <person name="English S."/>
            <person name="Carruthers M."/>
            <person name="Jennings E.C."/>
            <person name="Chiamaka E.L."/>
            <person name="Frigard R.A."/>
            <person name="Pippel M."/>
            <person name="Attardo G.M."/>
            <person name="Benoit J.B."/>
            <person name="Bornberg-Bauer E."/>
            <person name="Tobe S.S."/>
        </authorList>
    </citation>
    <scope>NUCLEOTIDE SEQUENCE</scope>
    <source>
        <strain evidence="8">Stay&amp;Tobe</strain>
    </source>
</reference>
<dbReference type="EMBL" id="JASPKZ010006480">
    <property type="protein sequence ID" value="KAJ9587147.1"/>
    <property type="molecule type" value="Genomic_DNA"/>
</dbReference>
<keyword evidence="5" id="KW-0067">ATP-binding</keyword>
<name>A0AAD7ZVW2_DIPPU</name>
<comment type="caution">
    <text evidence="8">The sequence shown here is derived from an EMBL/GenBank/DDBJ whole genome shotgun (WGS) entry which is preliminary data.</text>
</comment>
<organism evidence="8 9">
    <name type="scientific">Diploptera punctata</name>
    <name type="common">Pacific beetle cockroach</name>
    <dbReference type="NCBI Taxonomy" id="6984"/>
    <lineage>
        <taxon>Eukaryota</taxon>
        <taxon>Metazoa</taxon>
        <taxon>Ecdysozoa</taxon>
        <taxon>Arthropoda</taxon>
        <taxon>Hexapoda</taxon>
        <taxon>Insecta</taxon>
        <taxon>Pterygota</taxon>
        <taxon>Neoptera</taxon>
        <taxon>Polyneoptera</taxon>
        <taxon>Dictyoptera</taxon>
        <taxon>Blattodea</taxon>
        <taxon>Blaberoidea</taxon>
        <taxon>Blaberidae</taxon>
        <taxon>Diplopterinae</taxon>
        <taxon>Diploptera</taxon>
    </lineage>
</organism>
<keyword evidence="2" id="KW-0808">Transferase</keyword>
<dbReference type="AlphaFoldDB" id="A0AAD7ZVW2"/>
<feature type="domain" description="Protein kinase" evidence="7">
    <location>
        <begin position="1"/>
        <end position="149"/>
    </location>
</feature>
<evidence type="ECO:0000256" key="3">
    <source>
        <dbReference type="ARBA" id="ARBA00022741"/>
    </source>
</evidence>
<feature type="compositionally biased region" description="Polar residues" evidence="6">
    <location>
        <begin position="252"/>
        <end position="261"/>
    </location>
</feature>
<keyword evidence="1" id="KW-0723">Serine/threonine-protein kinase</keyword>
<keyword evidence="4" id="KW-0418">Kinase</keyword>
<accession>A0AAD7ZVW2</accession>
<protein>
    <recommendedName>
        <fullName evidence="7">Protein kinase domain-containing protein</fullName>
    </recommendedName>
</protein>
<dbReference type="Proteomes" id="UP001233999">
    <property type="component" value="Unassembled WGS sequence"/>
</dbReference>
<dbReference type="InterPro" id="IPR000719">
    <property type="entry name" value="Prot_kinase_dom"/>
</dbReference>
<proteinExistence type="predicted"/>
<evidence type="ECO:0000256" key="6">
    <source>
        <dbReference type="SAM" id="MobiDB-lite"/>
    </source>
</evidence>
<evidence type="ECO:0000256" key="4">
    <source>
        <dbReference type="ARBA" id="ARBA00022777"/>
    </source>
</evidence>
<dbReference type="PANTHER" id="PTHR24346:SF82">
    <property type="entry name" value="KP78A-RELATED"/>
    <property type="match status" value="1"/>
</dbReference>
<dbReference type="GO" id="GO:0005524">
    <property type="term" value="F:ATP binding"/>
    <property type="evidence" value="ECO:0007669"/>
    <property type="project" value="UniProtKB-KW"/>
</dbReference>
<dbReference type="PANTHER" id="PTHR24346">
    <property type="entry name" value="MAP/MICROTUBULE AFFINITY-REGULATING KINASE"/>
    <property type="match status" value="1"/>
</dbReference>
<dbReference type="SUPFAM" id="SSF56112">
    <property type="entry name" value="Protein kinase-like (PK-like)"/>
    <property type="match status" value="1"/>
</dbReference>
<evidence type="ECO:0000256" key="2">
    <source>
        <dbReference type="ARBA" id="ARBA00022679"/>
    </source>
</evidence>
<dbReference type="PROSITE" id="PS50011">
    <property type="entry name" value="PROTEIN_KINASE_DOM"/>
    <property type="match status" value="1"/>
</dbReference>
<evidence type="ECO:0000256" key="5">
    <source>
        <dbReference type="ARBA" id="ARBA00022840"/>
    </source>
</evidence>
<dbReference type="GO" id="GO:0005737">
    <property type="term" value="C:cytoplasm"/>
    <property type="evidence" value="ECO:0007669"/>
    <property type="project" value="TreeGrafter"/>
</dbReference>
<dbReference type="InterPro" id="IPR011009">
    <property type="entry name" value="Kinase-like_dom_sf"/>
</dbReference>
<dbReference type="GO" id="GO:0004674">
    <property type="term" value="F:protein serine/threonine kinase activity"/>
    <property type="evidence" value="ECO:0007669"/>
    <property type="project" value="UniProtKB-KW"/>
</dbReference>
<dbReference type="SMART" id="SM00220">
    <property type="entry name" value="S_TKc"/>
    <property type="match status" value="1"/>
</dbReference>
<reference evidence="8" key="2">
    <citation type="submission" date="2023-05" db="EMBL/GenBank/DDBJ databases">
        <authorList>
            <person name="Fouks B."/>
        </authorList>
    </citation>
    <scope>NUCLEOTIDE SEQUENCE</scope>
    <source>
        <strain evidence="8">Stay&amp;Tobe</strain>
        <tissue evidence="8">Testes</tissue>
    </source>
</reference>
<feature type="compositionally biased region" description="Basic and acidic residues" evidence="6">
    <location>
        <begin position="326"/>
        <end position="335"/>
    </location>
</feature>
<evidence type="ECO:0000259" key="7">
    <source>
        <dbReference type="PROSITE" id="PS50011"/>
    </source>
</evidence>
<keyword evidence="9" id="KW-1185">Reference proteome</keyword>